<keyword evidence="8" id="KW-0325">Glycoprotein</keyword>
<feature type="domain" description="FAD-binding PCMH-type" evidence="9">
    <location>
        <begin position="10"/>
        <end position="184"/>
    </location>
</feature>
<dbReference type="PROSITE" id="PS51387">
    <property type="entry name" value="FAD_PCMH"/>
    <property type="match status" value="1"/>
</dbReference>
<dbReference type="Pfam" id="PF08031">
    <property type="entry name" value="BBE"/>
    <property type="match status" value="1"/>
</dbReference>
<dbReference type="EMBL" id="JAYDYQ010001088">
    <property type="protein sequence ID" value="KAK4488080.1"/>
    <property type="molecule type" value="Genomic_DNA"/>
</dbReference>
<evidence type="ECO:0000313" key="10">
    <source>
        <dbReference type="EMBL" id="KAK4488080.1"/>
    </source>
</evidence>
<dbReference type="InterPro" id="IPR006094">
    <property type="entry name" value="Oxid_FAD_bind_N"/>
</dbReference>
<evidence type="ECO:0000256" key="3">
    <source>
        <dbReference type="ARBA" id="ARBA00005466"/>
    </source>
</evidence>
<keyword evidence="7" id="KW-0274">FAD</keyword>
<keyword evidence="5" id="KW-0285">Flavoprotein</keyword>
<evidence type="ECO:0000259" key="9">
    <source>
        <dbReference type="PROSITE" id="PS51387"/>
    </source>
</evidence>
<accession>A0ABR0DGJ2</accession>
<dbReference type="InterPro" id="IPR016169">
    <property type="entry name" value="FAD-bd_PCMH_sub2"/>
</dbReference>
<protein>
    <recommendedName>
        <fullName evidence="9">FAD-binding PCMH-type domain-containing protein</fullName>
    </recommendedName>
</protein>
<dbReference type="PANTHER" id="PTHR32448">
    <property type="entry name" value="OS08G0158400 PROTEIN"/>
    <property type="match status" value="1"/>
</dbReference>
<dbReference type="Gene3D" id="3.30.43.10">
    <property type="entry name" value="Uridine Diphospho-n-acetylenolpyruvylglucosamine Reductase, domain 2"/>
    <property type="match status" value="1"/>
</dbReference>
<comment type="pathway">
    <text evidence="2">Alkaloid biosynthesis.</text>
</comment>
<evidence type="ECO:0000256" key="8">
    <source>
        <dbReference type="ARBA" id="ARBA00023180"/>
    </source>
</evidence>
<dbReference type="Proteomes" id="UP001291926">
    <property type="component" value="Unassembled WGS sequence"/>
</dbReference>
<evidence type="ECO:0000256" key="6">
    <source>
        <dbReference type="ARBA" id="ARBA00022729"/>
    </source>
</evidence>
<dbReference type="SUPFAM" id="SSF56176">
    <property type="entry name" value="FAD-binding/transporter-associated domain-like"/>
    <property type="match status" value="1"/>
</dbReference>
<dbReference type="InterPro" id="IPR016166">
    <property type="entry name" value="FAD-bd_PCMH"/>
</dbReference>
<reference evidence="10 11" key="1">
    <citation type="journal article" date="2023" name="bioRxiv">
        <title>Genome report: Whole genome sequence and annotation of Penstemon davidsonii.</title>
        <authorList>
            <person name="Ostevik K.L."/>
            <person name="Alabady M."/>
            <person name="Zhang M."/>
            <person name="Rausher M.D."/>
        </authorList>
    </citation>
    <scope>NUCLEOTIDE SEQUENCE [LARGE SCALE GENOMIC DNA]</scope>
    <source>
        <strain evidence="10">DNT005</strain>
        <tissue evidence="10">Whole leaf</tissue>
    </source>
</reference>
<keyword evidence="11" id="KW-1185">Reference proteome</keyword>
<comment type="caution">
    <text evidence="10">The sequence shown here is derived from an EMBL/GenBank/DDBJ whole genome shotgun (WGS) entry which is preliminary data.</text>
</comment>
<dbReference type="Gene3D" id="3.40.462.20">
    <property type="match status" value="1"/>
</dbReference>
<dbReference type="InterPro" id="IPR036318">
    <property type="entry name" value="FAD-bd_PCMH-like_sf"/>
</dbReference>
<evidence type="ECO:0000313" key="11">
    <source>
        <dbReference type="Proteomes" id="UP001291926"/>
    </source>
</evidence>
<gene>
    <name evidence="10" type="ORF">RD792_003822</name>
</gene>
<evidence type="ECO:0000256" key="2">
    <source>
        <dbReference type="ARBA" id="ARBA00004913"/>
    </source>
</evidence>
<comment type="similarity">
    <text evidence="3">Belongs to the oxygen-dependent FAD-linked oxidoreductase family.</text>
</comment>
<evidence type="ECO:0000256" key="4">
    <source>
        <dbReference type="ARBA" id="ARBA00022589"/>
    </source>
</evidence>
<keyword evidence="6" id="KW-0732">Signal</keyword>
<dbReference type="Gene3D" id="3.30.465.10">
    <property type="match status" value="1"/>
</dbReference>
<evidence type="ECO:0000256" key="5">
    <source>
        <dbReference type="ARBA" id="ARBA00022630"/>
    </source>
</evidence>
<evidence type="ECO:0000256" key="7">
    <source>
        <dbReference type="ARBA" id="ARBA00022827"/>
    </source>
</evidence>
<evidence type="ECO:0000256" key="1">
    <source>
        <dbReference type="ARBA" id="ARBA00001974"/>
    </source>
</evidence>
<sequence>MRNQRFNEPTTPKPQLILTALHVSHIQSSIICAKSHTLQMRIRSGGHDFEGVSYVSNEPFFILDMFNLRKIDVNVDDETAWVETGATLGELYYRIAEQSNVHTFPAGTSPTVGVGGLISGGGFGNLMRKYGLAVDNVIDAKLVDANGRLLDRESMGEDLFWAITGGGGSSFGVVLSYKIKLVKVPAKVTFAGIRITNNYNKNLTDIVYKYLQVVDKLHNDLYVKLVLDVVEKKIRGTFLVLFLGGSEVALDIMKENFPELGLTKADCVEVSYVDSIVLWDFPRGTPTSVLLNRIYPNPIRMKRTSDFVKDPISKKGIKFLFKKLMELNTLVLKLDPFGGIMNEISPSAKPFPHRAGNIVLIEIATNWKETGPEAANYYINLTRKMYEYLTPFVSTSREAYLNYRDFDLGTINNNGEDSYSVAAKTYGLKYFMNNFEKLVEIKSKVDPENFFRNEQSIPLPTSIAML</sequence>
<dbReference type="Pfam" id="PF01565">
    <property type="entry name" value="FAD_binding_4"/>
    <property type="match status" value="1"/>
</dbReference>
<proteinExistence type="inferred from homology"/>
<name>A0ABR0DGJ2_9LAMI</name>
<organism evidence="10 11">
    <name type="scientific">Penstemon davidsonii</name>
    <dbReference type="NCBI Taxonomy" id="160366"/>
    <lineage>
        <taxon>Eukaryota</taxon>
        <taxon>Viridiplantae</taxon>
        <taxon>Streptophyta</taxon>
        <taxon>Embryophyta</taxon>
        <taxon>Tracheophyta</taxon>
        <taxon>Spermatophyta</taxon>
        <taxon>Magnoliopsida</taxon>
        <taxon>eudicotyledons</taxon>
        <taxon>Gunneridae</taxon>
        <taxon>Pentapetalae</taxon>
        <taxon>asterids</taxon>
        <taxon>lamiids</taxon>
        <taxon>Lamiales</taxon>
        <taxon>Plantaginaceae</taxon>
        <taxon>Cheloneae</taxon>
        <taxon>Penstemon</taxon>
    </lineage>
</organism>
<comment type="cofactor">
    <cofactor evidence="1">
        <name>FAD</name>
        <dbReference type="ChEBI" id="CHEBI:57692"/>
    </cofactor>
</comment>
<dbReference type="InterPro" id="IPR012951">
    <property type="entry name" value="BBE"/>
</dbReference>
<dbReference type="InterPro" id="IPR016167">
    <property type="entry name" value="FAD-bd_PCMH_sub1"/>
</dbReference>
<keyword evidence="4" id="KW-0017">Alkaloid metabolism</keyword>